<keyword evidence="5" id="KW-1185">Reference proteome</keyword>
<dbReference type="SUPFAM" id="SSF54106">
    <property type="entry name" value="LysM domain"/>
    <property type="match status" value="2"/>
</dbReference>
<proteinExistence type="predicted"/>
<feature type="transmembrane region" description="Helical" evidence="2">
    <location>
        <begin position="49"/>
        <end position="69"/>
    </location>
</feature>
<dbReference type="InterPro" id="IPR036779">
    <property type="entry name" value="LysM_dom_sf"/>
</dbReference>
<feature type="region of interest" description="Disordered" evidence="1">
    <location>
        <begin position="80"/>
        <end position="107"/>
    </location>
</feature>
<feature type="domain" description="LysM" evidence="3">
    <location>
        <begin position="219"/>
        <end position="263"/>
    </location>
</feature>
<dbReference type="Pfam" id="PF01476">
    <property type="entry name" value="LysM"/>
    <property type="match status" value="2"/>
</dbReference>
<dbReference type="PROSITE" id="PS51782">
    <property type="entry name" value="LYSM"/>
    <property type="match status" value="1"/>
</dbReference>
<dbReference type="Gene3D" id="3.10.350.10">
    <property type="entry name" value="LysM domain"/>
    <property type="match status" value="2"/>
</dbReference>
<dbReference type="Proteomes" id="UP001597375">
    <property type="component" value="Unassembled WGS sequence"/>
</dbReference>
<organism evidence="4 5">
    <name type="scientific">Luteolibacter algae</name>
    <dbReference type="NCBI Taxonomy" id="454151"/>
    <lineage>
        <taxon>Bacteria</taxon>
        <taxon>Pseudomonadati</taxon>
        <taxon>Verrucomicrobiota</taxon>
        <taxon>Verrucomicrobiia</taxon>
        <taxon>Verrucomicrobiales</taxon>
        <taxon>Verrucomicrobiaceae</taxon>
        <taxon>Luteolibacter</taxon>
    </lineage>
</organism>
<reference evidence="5" key="1">
    <citation type="journal article" date="2019" name="Int. J. Syst. Evol. Microbiol.">
        <title>The Global Catalogue of Microorganisms (GCM) 10K type strain sequencing project: providing services to taxonomists for standard genome sequencing and annotation.</title>
        <authorList>
            <consortium name="The Broad Institute Genomics Platform"/>
            <consortium name="The Broad Institute Genome Sequencing Center for Infectious Disease"/>
            <person name="Wu L."/>
            <person name="Ma J."/>
        </authorList>
    </citation>
    <scope>NUCLEOTIDE SEQUENCE [LARGE SCALE GENOMIC DNA]</scope>
    <source>
        <strain evidence="5">CGMCC 4.7106</strain>
    </source>
</reference>
<name>A0ABW5D8E0_9BACT</name>
<keyword evidence="2" id="KW-0472">Membrane</keyword>
<accession>A0ABW5D8E0</accession>
<sequence>MKFNSISTRRKPVRKTVYARIFNKTATKKQRASATAASADEIEDSGINISRSLTIIFAIHILAIGMIFIHKQYLSERTPAPDVASSKSTEVEITPDSSTAASRNNDLPLLSNGDERYMVRQGDNYAIIAEKFQVDESKLRELNSSADIRAGAVLRIPQGKRIVAVDPPEVAAIRNQTAPTDSERGLVEILPPVDVPKAKIVRPALTQSGEEAVIASSGRTHTIKSGENIWRISNQYKVSQQELMKLNNISDPTKLKIGQVIKLP</sequence>
<evidence type="ECO:0000256" key="2">
    <source>
        <dbReference type="SAM" id="Phobius"/>
    </source>
</evidence>
<evidence type="ECO:0000313" key="5">
    <source>
        <dbReference type="Proteomes" id="UP001597375"/>
    </source>
</evidence>
<dbReference type="CDD" id="cd00118">
    <property type="entry name" value="LysM"/>
    <property type="match status" value="2"/>
</dbReference>
<keyword evidence="2" id="KW-0812">Transmembrane</keyword>
<evidence type="ECO:0000259" key="3">
    <source>
        <dbReference type="PROSITE" id="PS51782"/>
    </source>
</evidence>
<comment type="caution">
    <text evidence="4">The sequence shown here is derived from an EMBL/GenBank/DDBJ whole genome shotgun (WGS) entry which is preliminary data.</text>
</comment>
<dbReference type="InterPro" id="IPR018392">
    <property type="entry name" value="LysM"/>
</dbReference>
<evidence type="ECO:0000313" key="4">
    <source>
        <dbReference type="EMBL" id="MFD2256845.1"/>
    </source>
</evidence>
<protein>
    <submittedName>
        <fullName evidence="4">LysM peptidoglycan-binding domain-containing protein</fullName>
    </submittedName>
</protein>
<dbReference type="PANTHER" id="PTHR33734:SF22">
    <property type="entry name" value="MEMBRANE-BOUND LYTIC MUREIN TRANSGLYCOSYLASE D"/>
    <property type="match status" value="1"/>
</dbReference>
<dbReference type="RefSeq" id="WP_386820131.1">
    <property type="nucleotide sequence ID" value="NZ_JBHUIT010000016.1"/>
</dbReference>
<feature type="compositionally biased region" description="Polar residues" evidence="1">
    <location>
        <begin position="95"/>
        <end position="105"/>
    </location>
</feature>
<keyword evidence="2" id="KW-1133">Transmembrane helix</keyword>
<dbReference type="PANTHER" id="PTHR33734">
    <property type="entry name" value="LYSM DOMAIN-CONTAINING GPI-ANCHORED PROTEIN 2"/>
    <property type="match status" value="1"/>
</dbReference>
<gene>
    <name evidence="4" type="ORF">ACFSSA_09170</name>
</gene>
<dbReference type="EMBL" id="JBHUIT010000016">
    <property type="protein sequence ID" value="MFD2256845.1"/>
    <property type="molecule type" value="Genomic_DNA"/>
</dbReference>
<evidence type="ECO:0000256" key="1">
    <source>
        <dbReference type="SAM" id="MobiDB-lite"/>
    </source>
</evidence>
<dbReference type="SMART" id="SM00257">
    <property type="entry name" value="LysM"/>
    <property type="match status" value="2"/>
</dbReference>